<organism evidence="1 2">
    <name type="scientific">Clydaea vesicula</name>
    <dbReference type="NCBI Taxonomy" id="447962"/>
    <lineage>
        <taxon>Eukaryota</taxon>
        <taxon>Fungi</taxon>
        <taxon>Fungi incertae sedis</taxon>
        <taxon>Chytridiomycota</taxon>
        <taxon>Chytridiomycota incertae sedis</taxon>
        <taxon>Chytridiomycetes</taxon>
        <taxon>Lobulomycetales</taxon>
        <taxon>Lobulomycetaceae</taxon>
        <taxon>Clydaea</taxon>
    </lineage>
</organism>
<sequence>MFIDLISIGLTVAIKVCSVNGSKFIEMFISNTLSLHVNVCLFLFKKVSIGIKKLKKQKNVITEGVEWISINKCISLKENERCWDPNDKCENTINRNSGIANGTEIGLQREKTVTNKHLPQYEIPCSNLVNEL</sequence>
<gene>
    <name evidence="1" type="ORF">HK099_007829</name>
</gene>
<dbReference type="EMBL" id="JADGJW010000008">
    <property type="protein sequence ID" value="KAJ3227960.1"/>
    <property type="molecule type" value="Genomic_DNA"/>
</dbReference>
<reference evidence="1" key="1">
    <citation type="submission" date="2020-05" db="EMBL/GenBank/DDBJ databases">
        <title>Phylogenomic resolution of chytrid fungi.</title>
        <authorList>
            <person name="Stajich J.E."/>
            <person name="Amses K."/>
            <person name="Simmons R."/>
            <person name="Seto K."/>
            <person name="Myers J."/>
            <person name="Bonds A."/>
            <person name="Quandt C.A."/>
            <person name="Barry K."/>
            <person name="Liu P."/>
            <person name="Grigoriev I."/>
            <person name="Longcore J.E."/>
            <person name="James T.Y."/>
        </authorList>
    </citation>
    <scope>NUCLEOTIDE SEQUENCE</scope>
    <source>
        <strain evidence="1">JEL0476</strain>
    </source>
</reference>
<name>A0AAD5XZ77_9FUNG</name>
<keyword evidence="2" id="KW-1185">Reference proteome</keyword>
<evidence type="ECO:0000313" key="2">
    <source>
        <dbReference type="Proteomes" id="UP001211065"/>
    </source>
</evidence>
<accession>A0AAD5XZ77</accession>
<evidence type="ECO:0000313" key="1">
    <source>
        <dbReference type="EMBL" id="KAJ3227960.1"/>
    </source>
</evidence>
<comment type="caution">
    <text evidence="1">The sequence shown here is derived from an EMBL/GenBank/DDBJ whole genome shotgun (WGS) entry which is preliminary data.</text>
</comment>
<protein>
    <submittedName>
        <fullName evidence="1">Uncharacterized protein</fullName>
    </submittedName>
</protein>
<proteinExistence type="predicted"/>
<dbReference type="Proteomes" id="UP001211065">
    <property type="component" value="Unassembled WGS sequence"/>
</dbReference>
<dbReference type="AlphaFoldDB" id="A0AAD5XZ77"/>